<dbReference type="Proteomes" id="UP000005808">
    <property type="component" value="Unassembled WGS sequence"/>
</dbReference>
<reference evidence="1 2" key="1">
    <citation type="journal article" date="2012" name="J. Bacteriol.">
        <title>De Novo Genome Project of Cupriavidus basilensis OR16.</title>
        <authorList>
            <person name="Cserhati M."/>
            <person name="Kriszt B."/>
            <person name="Szoboszlay S."/>
            <person name="Toth A."/>
            <person name="Szabo I."/>
            <person name="Tancsics A."/>
            <person name="Nagy I."/>
            <person name="Horvath B."/>
            <person name="Nagy I."/>
            <person name="Kukolya J."/>
        </authorList>
    </citation>
    <scope>NUCLEOTIDE SEQUENCE [LARGE SCALE GENOMIC DNA]</scope>
    <source>
        <strain evidence="1 2">OR16</strain>
    </source>
</reference>
<sequence>MFTCDPGFIHLYTHGTHNVAIKCQTLTVDDPLLTVDTRSPEAEAAAQVAGATLYLMGIDTAALKALPWPVDGLVIEHEGARPRFELAKGFDFLDARSLRVRTRGERHYATREEPADPYWAKGVKGIKGEKATLSAWCDSPVM</sequence>
<comment type="caution">
    <text evidence="1">The sequence shown here is derived from an EMBL/GenBank/DDBJ whole genome shotgun (WGS) entry which is preliminary data.</text>
</comment>
<gene>
    <name evidence="1" type="ORF">OR16_36212</name>
</gene>
<protein>
    <submittedName>
        <fullName evidence="1">Uncharacterized protein</fullName>
    </submittedName>
</protein>
<proteinExistence type="predicted"/>
<dbReference type="EMBL" id="AHJE01000114">
    <property type="protein sequence ID" value="EHP38678.1"/>
    <property type="molecule type" value="Genomic_DNA"/>
</dbReference>
<evidence type="ECO:0000313" key="1">
    <source>
        <dbReference type="EMBL" id="EHP38678.1"/>
    </source>
</evidence>
<dbReference type="PATRIC" id="fig|1127483.3.peg.7234"/>
<evidence type="ECO:0000313" key="2">
    <source>
        <dbReference type="Proteomes" id="UP000005808"/>
    </source>
</evidence>
<accession>H1SFV6</accession>
<name>H1SFV6_9BURK</name>
<dbReference type="AlphaFoldDB" id="H1SFV6"/>
<dbReference type="RefSeq" id="WP_006163221.1">
    <property type="nucleotide sequence ID" value="NZ_AHJE01000114.1"/>
</dbReference>
<organism evidence="1 2">
    <name type="scientific">Cupriavidus basilensis OR16</name>
    <dbReference type="NCBI Taxonomy" id="1127483"/>
    <lineage>
        <taxon>Bacteria</taxon>
        <taxon>Pseudomonadati</taxon>
        <taxon>Pseudomonadota</taxon>
        <taxon>Betaproteobacteria</taxon>
        <taxon>Burkholderiales</taxon>
        <taxon>Burkholderiaceae</taxon>
        <taxon>Cupriavidus</taxon>
    </lineage>
</organism>